<organism evidence="1 2">
    <name type="scientific">Phytophthora fragariaefolia</name>
    <dbReference type="NCBI Taxonomy" id="1490495"/>
    <lineage>
        <taxon>Eukaryota</taxon>
        <taxon>Sar</taxon>
        <taxon>Stramenopiles</taxon>
        <taxon>Oomycota</taxon>
        <taxon>Peronosporomycetes</taxon>
        <taxon>Peronosporales</taxon>
        <taxon>Peronosporaceae</taxon>
        <taxon>Phytophthora</taxon>
    </lineage>
</organism>
<dbReference type="AlphaFoldDB" id="A0A9W6XGV6"/>
<reference evidence="1" key="1">
    <citation type="submission" date="2023-04" db="EMBL/GenBank/DDBJ databases">
        <title>Phytophthora fragariaefolia NBRC 109709.</title>
        <authorList>
            <person name="Ichikawa N."/>
            <person name="Sato H."/>
            <person name="Tonouchi N."/>
        </authorList>
    </citation>
    <scope>NUCLEOTIDE SEQUENCE</scope>
    <source>
        <strain evidence="1">NBRC 109709</strain>
    </source>
</reference>
<accession>A0A9W6XGV6</accession>
<name>A0A9W6XGV6_9STRA</name>
<dbReference type="Proteomes" id="UP001165121">
    <property type="component" value="Unassembled WGS sequence"/>
</dbReference>
<sequence length="471" mass="48251">MFRFSLMPVAPMVEADYLSAKKGVVFDDGTMMTTAANSSGGVKEQGDLNLVSRSGAVVTSAGGKSLLFVDPAGTVTVANTKSEHPKSMGITLDGTHGVISIGSDLAIKHDANSSSLSTSRALHLETSTLFVGASKSRKARISVPETDVENIDKEDGARALESAIQADESKSITLEIVGQTSSTLKEGGGVRITGGDGLDAGGDLTLVGGEATDSESESTYGTIWINADLHQASSSLTMIGSHGANHEVKVHGLVSFNQKVGSVNDTTQVKVGGGRFNVSSQRITLDNRAISSSELHINSNDVRLGASSPSVQVGKAGLSTVKLQGTSTSLDATEKVSIGSGASLVVVGDAKTSGQVVKITSPEIQLDASHSITINTHHSQATTTISGVVHFNGSAANSLLSVTDLAVRANPPKFRVGPKGKTSIASIEATHVSIGGPGANATVLPPSDSTLELFSTTIAVGSEGWFSLVMI</sequence>
<evidence type="ECO:0000313" key="2">
    <source>
        <dbReference type="Proteomes" id="UP001165121"/>
    </source>
</evidence>
<comment type="caution">
    <text evidence="1">The sequence shown here is derived from an EMBL/GenBank/DDBJ whole genome shotgun (WGS) entry which is preliminary data.</text>
</comment>
<gene>
    <name evidence="1" type="ORF">Pfra01_001094000</name>
</gene>
<dbReference type="EMBL" id="BSXT01001077">
    <property type="protein sequence ID" value="GMF38218.1"/>
    <property type="molecule type" value="Genomic_DNA"/>
</dbReference>
<proteinExistence type="predicted"/>
<evidence type="ECO:0000313" key="1">
    <source>
        <dbReference type="EMBL" id="GMF38218.1"/>
    </source>
</evidence>
<dbReference type="OrthoDB" id="196040at2759"/>
<protein>
    <submittedName>
        <fullName evidence="1">Unnamed protein product</fullName>
    </submittedName>
</protein>
<keyword evidence="2" id="KW-1185">Reference proteome</keyword>